<dbReference type="EMBL" id="CM045764">
    <property type="protein sequence ID" value="KAI8005786.1"/>
    <property type="molecule type" value="Genomic_DNA"/>
</dbReference>
<dbReference type="Proteomes" id="UP001060215">
    <property type="component" value="Chromosome 7"/>
</dbReference>
<evidence type="ECO:0000313" key="2">
    <source>
        <dbReference type="Proteomes" id="UP001060215"/>
    </source>
</evidence>
<name>A0ACC0H1S9_9ERIC</name>
<organism evidence="1 2">
    <name type="scientific">Camellia lanceoleosa</name>
    <dbReference type="NCBI Taxonomy" id="1840588"/>
    <lineage>
        <taxon>Eukaryota</taxon>
        <taxon>Viridiplantae</taxon>
        <taxon>Streptophyta</taxon>
        <taxon>Embryophyta</taxon>
        <taxon>Tracheophyta</taxon>
        <taxon>Spermatophyta</taxon>
        <taxon>Magnoliopsida</taxon>
        <taxon>eudicotyledons</taxon>
        <taxon>Gunneridae</taxon>
        <taxon>Pentapetalae</taxon>
        <taxon>asterids</taxon>
        <taxon>Ericales</taxon>
        <taxon>Theaceae</taxon>
        <taxon>Camellia</taxon>
    </lineage>
</organism>
<proteinExistence type="predicted"/>
<keyword evidence="2" id="KW-1185">Reference proteome</keyword>
<reference evidence="1 2" key="1">
    <citation type="journal article" date="2022" name="Plant J.">
        <title>Chromosome-level genome of Camellia lanceoleosa provides a valuable resource for understanding genome evolution and self-incompatibility.</title>
        <authorList>
            <person name="Gong W."/>
            <person name="Xiao S."/>
            <person name="Wang L."/>
            <person name="Liao Z."/>
            <person name="Chang Y."/>
            <person name="Mo W."/>
            <person name="Hu G."/>
            <person name="Li W."/>
            <person name="Zhao G."/>
            <person name="Zhu H."/>
            <person name="Hu X."/>
            <person name="Ji K."/>
            <person name="Xiang X."/>
            <person name="Song Q."/>
            <person name="Yuan D."/>
            <person name="Jin S."/>
            <person name="Zhang L."/>
        </authorList>
    </citation>
    <scope>NUCLEOTIDE SEQUENCE [LARGE SCALE GENOMIC DNA]</scope>
    <source>
        <strain evidence="1">SQ_2022a</strain>
    </source>
</reference>
<gene>
    <name evidence="1" type="ORF">LOK49_LG07G01849</name>
</gene>
<accession>A0ACC0H1S9</accession>
<evidence type="ECO:0000313" key="1">
    <source>
        <dbReference type="EMBL" id="KAI8005786.1"/>
    </source>
</evidence>
<comment type="caution">
    <text evidence="1">The sequence shown here is derived from an EMBL/GenBank/DDBJ whole genome shotgun (WGS) entry which is preliminary data.</text>
</comment>
<sequence length="95" mass="10713">MYWRKKGAVTPIKDQGQCATEGISQLTTGKLISLFEQELVDYDTSNEDQGCSGGLMDNAFQFIQTIKASLQKQTTHTRELMPLATKTRQQTMQPR</sequence>
<keyword evidence="1" id="KW-0378">Hydrolase</keyword>
<keyword evidence="1" id="KW-0645">Protease</keyword>
<protein>
    <submittedName>
        <fullName evidence="1">Senescence-specific cysteine protease SAG39</fullName>
    </submittedName>
</protein>